<proteinExistence type="predicted"/>
<dbReference type="STRING" id="268475.A0A0V1I7H8"/>
<dbReference type="OrthoDB" id="1101576at2759"/>
<comment type="caution">
    <text evidence="1">The sequence shown here is derived from an EMBL/GenBank/DDBJ whole genome shotgun (WGS) entry which is preliminary data.</text>
</comment>
<sequence>MRKSNLIFLSDLAFITDMTNHLNELNLKLLGKHQNIATLYDHLNGFKIHVKYVDAVIEDFENRFIDFKEIEDALNMQDLIFRRNCTIYNQILFILSEEKIPEIEEFWTQDVLYAEKHISLRKHLFNVKIH</sequence>
<dbReference type="Proteomes" id="UP000055024">
    <property type="component" value="Unassembled WGS sequence"/>
</dbReference>
<dbReference type="AlphaFoldDB" id="A0A0V1I7H8"/>
<name>A0A0V1I7H8_9BILA</name>
<reference evidence="1 2" key="1">
    <citation type="submission" date="2015-01" db="EMBL/GenBank/DDBJ databases">
        <title>Evolution of Trichinella species and genotypes.</title>
        <authorList>
            <person name="Korhonen P.K."/>
            <person name="Edoardo P."/>
            <person name="Giuseppe L.R."/>
            <person name="Gasser R.B."/>
        </authorList>
    </citation>
    <scope>NUCLEOTIDE SEQUENCE [LARGE SCALE GENOMIC DNA]</scope>
    <source>
        <strain evidence="1">ISS1029</strain>
    </source>
</reference>
<gene>
    <name evidence="1" type="ORF">T11_6483</name>
</gene>
<evidence type="ECO:0000313" key="1">
    <source>
        <dbReference type="EMBL" id="KRZ18464.1"/>
    </source>
</evidence>
<accession>A0A0V1I7H8</accession>
<protein>
    <submittedName>
        <fullName evidence="1">Uncharacterized protein</fullName>
    </submittedName>
</protein>
<keyword evidence="2" id="KW-1185">Reference proteome</keyword>
<evidence type="ECO:0000313" key="2">
    <source>
        <dbReference type="Proteomes" id="UP000055024"/>
    </source>
</evidence>
<organism evidence="1 2">
    <name type="scientific">Trichinella zimbabwensis</name>
    <dbReference type="NCBI Taxonomy" id="268475"/>
    <lineage>
        <taxon>Eukaryota</taxon>
        <taxon>Metazoa</taxon>
        <taxon>Ecdysozoa</taxon>
        <taxon>Nematoda</taxon>
        <taxon>Enoplea</taxon>
        <taxon>Dorylaimia</taxon>
        <taxon>Trichinellida</taxon>
        <taxon>Trichinellidae</taxon>
        <taxon>Trichinella</taxon>
    </lineage>
</organism>
<dbReference type="EMBL" id="JYDP01000003">
    <property type="protein sequence ID" value="KRZ18464.1"/>
    <property type="molecule type" value="Genomic_DNA"/>
</dbReference>